<evidence type="ECO:0000256" key="3">
    <source>
        <dbReference type="ARBA" id="ARBA00022676"/>
    </source>
</evidence>
<accession>A0A3E3DYY2</accession>
<protein>
    <recommendedName>
        <fullName evidence="9">UDP-diphospho-muramoylpentapeptide beta-N-acetylglucosaminyltransferase</fullName>
    </recommendedName>
</protein>
<reference evidence="7 8" key="1">
    <citation type="submission" date="2018-08" db="EMBL/GenBank/DDBJ databases">
        <title>A genome reference for cultivated species of the human gut microbiota.</title>
        <authorList>
            <person name="Zou Y."/>
            <person name="Xue W."/>
            <person name="Luo G."/>
        </authorList>
    </citation>
    <scope>NUCLEOTIDE SEQUENCE [LARGE SCALE GENOMIC DNA]</scope>
    <source>
        <strain evidence="7 8">AM25-6</strain>
    </source>
</reference>
<evidence type="ECO:0000256" key="4">
    <source>
        <dbReference type="ARBA" id="ARBA00022679"/>
    </source>
</evidence>
<comment type="similarity">
    <text evidence="2">Belongs to the glycosyltransferase 28 family.</text>
</comment>
<evidence type="ECO:0000313" key="8">
    <source>
        <dbReference type="Proteomes" id="UP000261212"/>
    </source>
</evidence>
<dbReference type="AlphaFoldDB" id="A0A3E3DYY2"/>
<name>A0A3E3DYY2_9FIRM</name>
<dbReference type="SUPFAM" id="SSF53756">
    <property type="entry name" value="UDP-Glycosyltransferase/glycogen phosphorylase"/>
    <property type="match status" value="1"/>
</dbReference>
<dbReference type="PANTHER" id="PTHR43025:SF3">
    <property type="entry name" value="MONOGALACTOSYLDIACYLGLYCEROL SYNTHASE 1, CHLOROPLASTIC"/>
    <property type="match status" value="1"/>
</dbReference>
<evidence type="ECO:0000256" key="2">
    <source>
        <dbReference type="ARBA" id="ARBA00006962"/>
    </source>
</evidence>
<dbReference type="Pfam" id="PF06925">
    <property type="entry name" value="MGDG_synth"/>
    <property type="match status" value="1"/>
</dbReference>
<dbReference type="InterPro" id="IPR007235">
    <property type="entry name" value="Glyco_trans_28_C"/>
</dbReference>
<evidence type="ECO:0000256" key="1">
    <source>
        <dbReference type="ARBA" id="ARBA00004370"/>
    </source>
</evidence>
<sequence>MGHISAAEAIKEEIISYNKNDKVYIVDVIDFLFPSFSKTIYSGFNNLTSKFASLYNLLNKTAGNHNSSVPLKKVLVKKVDDLLDRYETDFIISTIPIASKYISMYKETKKSNIPLYTYITDITAHNEWLGKETDMYFVGSKETKDELIQKGVEEDKIQICGIPVRQAFKNNKAVEQKHKKEILIMGGGLGLIPGIEDILYRLNKNEKINLTLICGKNRELYQKIKTKFPSVNVVGYTNKVHEYMMRSDLIITKSGGITTFEAIHTSCPLYIIEPFLMQEVGNAQFIEKNNIGKIKWSKKSDLADEVIELIKDEHELNKMKENMDRIREEINNDYLLSVLSE</sequence>
<dbReference type="GO" id="GO:0016020">
    <property type="term" value="C:membrane"/>
    <property type="evidence" value="ECO:0007669"/>
    <property type="project" value="UniProtKB-SubCell"/>
</dbReference>
<evidence type="ECO:0000259" key="6">
    <source>
        <dbReference type="Pfam" id="PF06925"/>
    </source>
</evidence>
<dbReference type="EMBL" id="QUSM01000004">
    <property type="protein sequence ID" value="RGD73908.1"/>
    <property type="molecule type" value="Genomic_DNA"/>
</dbReference>
<dbReference type="GO" id="GO:0009247">
    <property type="term" value="P:glycolipid biosynthetic process"/>
    <property type="evidence" value="ECO:0007669"/>
    <property type="project" value="InterPro"/>
</dbReference>
<comment type="subcellular location">
    <subcellularLocation>
        <location evidence="1">Membrane</location>
    </subcellularLocation>
</comment>
<evidence type="ECO:0000259" key="5">
    <source>
        <dbReference type="Pfam" id="PF04101"/>
    </source>
</evidence>
<evidence type="ECO:0008006" key="9">
    <source>
        <dbReference type="Google" id="ProtNLM"/>
    </source>
</evidence>
<proteinExistence type="inferred from homology"/>
<evidence type="ECO:0000313" key="7">
    <source>
        <dbReference type="EMBL" id="RGD73908.1"/>
    </source>
</evidence>
<gene>
    <name evidence="7" type="ORF">DW687_08195</name>
</gene>
<comment type="caution">
    <text evidence="7">The sequence shown here is derived from an EMBL/GenBank/DDBJ whole genome shotgun (WGS) entry which is preliminary data.</text>
</comment>
<dbReference type="Proteomes" id="UP000261212">
    <property type="component" value="Unassembled WGS sequence"/>
</dbReference>
<dbReference type="InterPro" id="IPR050519">
    <property type="entry name" value="Glycosyltransf_28_UgtP"/>
</dbReference>
<organism evidence="7 8">
    <name type="scientific">Anaerofustis stercorihominis</name>
    <dbReference type="NCBI Taxonomy" id="214853"/>
    <lineage>
        <taxon>Bacteria</taxon>
        <taxon>Bacillati</taxon>
        <taxon>Bacillota</taxon>
        <taxon>Clostridia</taxon>
        <taxon>Eubacteriales</taxon>
        <taxon>Eubacteriaceae</taxon>
        <taxon>Anaerofustis</taxon>
    </lineage>
</organism>
<feature type="domain" description="Glycosyl transferase family 28 C-terminal" evidence="5">
    <location>
        <begin position="183"/>
        <end position="322"/>
    </location>
</feature>
<keyword evidence="3" id="KW-0328">Glycosyltransferase</keyword>
<dbReference type="GO" id="GO:0016758">
    <property type="term" value="F:hexosyltransferase activity"/>
    <property type="evidence" value="ECO:0007669"/>
    <property type="project" value="InterPro"/>
</dbReference>
<dbReference type="Gene3D" id="3.40.50.2000">
    <property type="entry name" value="Glycogen Phosphorylase B"/>
    <property type="match status" value="1"/>
</dbReference>
<dbReference type="InterPro" id="IPR009695">
    <property type="entry name" value="Diacylglyc_glucosyltr_N"/>
</dbReference>
<dbReference type="Pfam" id="PF04101">
    <property type="entry name" value="Glyco_tran_28_C"/>
    <property type="match status" value="1"/>
</dbReference>
<feature type="domain" description="Diacylglycerol glucosyltransferase N-terminal" evidence="6">
    <location>
        <begin position="3"/>
        <end position="164"/>
    </location>
</feature>
<keyword evidence="4" id="KW-0808">Transferase</keyword>
<dbReference type="PANTHER" id="PTHR43025">
    <property type="entry name" value="MONOGALACTOSYLDIACYLGLYCEROL SYNTHASE"/>
    <property type="match status" value="1"/>
</dbReference>